<dbReference type="Proteomes" id="UP000699462">
    <property type="component" value="Unassembled WGS sequence"/>
</dbReference>
<reference evidence="1 2" key="1">
    <citation type="submission" date="2019-07" db="EMBL/GenBank/DDBJ databases">
        <title>Annotation for the trematode Paragonimus westermani.</title>
        <authorList>
            <person name="Choi Y.-J."/>
        </authorList>
    </citation>
    <scope>NUCLEOTIDE SEQUENCE [LARGE SCALE GENOMIC DNA]</scope>
    <source>
        <strain evidence="1">180907_Pwestermani</strain>
    </source>
</reference>
<dbReference type="EMBL" id="JTDF01003579">
    <property type="protein sequence ID" value="KAF8567691.1"/>
    <property type="molecule type" value="Genomic_DNA"/>
</dbReference>
<protein>
    <submittedName>
        <fullName evidence="1">Uncharacterized protein</fullName>
    </submittedName>
</protein>
<evidence type="ECO:0000313" key="2">
    <source>
        <dbReference type="Proteomes" id="UP000699462"/>
    </source>
</evidence>
<organism evidence="1 2">
    <name type="scientific">Paragonimus westermani</name>
    <dbReference type="NCBI Taxonomy" id="34504"/>
    <lineage>
        <taxon>Eukaryota</taxon>
        <taxon>Metazoa</taxon>
        <taxon>Spiralia</taxon>
        <taxon>Lophotrochozoa</taxon>
        <taxon>Platyhelminthes</taxon>
        <taxon>Trematoda</taxon>
        <taxon>Digenea</taxon>
        <taxon>Plagiorchiida</taxon>
        <taxon>Troglotremata</taxon>
        <taxon>Troglotrematidae</taxon>
        <taxon>Paragonimus</taxon>
    </lineage>
</organism>
<keyword evidence="2" id="KW-1185">Reference proteome</keyword>
<sequence>MAVCYFPGSSKATNSTALSSAHAIVKNLSQEYATREWTVKARPLRASVIDESNRYLFALLEVSRREQPTSADDPNEREAGHWSLFHAALENSAKAALFPSVTDSKTPRST</sequence>
<gene>
    <name evidence="1" type="ORF">P879_09331</name>
</gene>
<name>A0A8T0DLU1_9TREM</name>
<dbReference type="AlphaFoldDB" id="A0A8T0DLU1"/>
<accession>A0A8T0DLU1</accession>
<proteinExistence type="predicted"/>
<comment type="caution">
    <text evidence="1">The sequence shown here is derived from an EMBL/GenBank/DDBJ whole genome shotgun (WGS) entry which is preliminary data.</text>
</comment>
<evidence type="ECO:0000313" key="1">
    <source>
        <dbReference type="EMBL" id="KAF8567691.1"/>
    </source>
</evidence>